<evidence type="ECO:0000313" key="1">
    <source>
        <dbReference type="EMBL" id="KAJ1161407.1"/>
    </source>
</evidence>
<comment type="caution">
    <text evidence="1">The sequence shown here is derived from an EMBL/GenBank/DDBJ whole genome shotgun (WGS) entry which is preliminary data.</text>
</comment>
<protein>
    <submittedName>
        <fullName evidence="1">Uncharacterized protein</fullName>
    </submittedName>
</protein>
<evidence type="ECO:0000313" key="2">
    <source>
        <dbReference type="Proteomes" id="UP001066276"/>
    </source>
</evidence>
<reference evidence="1" key="1">
    <citation type="journal article" date="2022" name="bioRxiv">
        <title>Sequencing and chromosome-scale assembly of the giantPleurodeles waltlgenome.</title>
        <authorList>
            <person name="Brown T."/>
            <person name="Elewa A."/>
            <person name="Iarovenko S."/>
            <person name="Subramanian E."/>
            <person name="Araus A.J."/>
            <person name="Petzold A."/>
            <person name="Susuki M."/>
            <person name="Suzuki K.-i.T."/>
            <person name="Hayashi T."/>
            <person name="Toyoda A."/>
            <person name="Oliveira C."/>
            <person name="Osipova E."/>
            <person name="Leigh N.D."/>
            <person name="Simon A."/>
            <person name="Yun M.H."/>
        </authorList>
    </citation>
    <scope>NUCLEOTIDE SEQUENCE</scope>
    <source>
        <strain evidence="1">20211129_DDA</strain>
        <tissue evidence="1">Liver</tissue>
    </source>
</reference>
<accession>A0AAV7SBP2</accession>
<dbReference type="Proteomes" id="UP001066276">
    <property type="component" value="Chromosome 4_2"/>
</dbReference>
<gene>
    <name evidence="1" type="ORF">NDU88_001893</name>
</gene>
<dbReference type="EMBL" id="JANPWB010000008">
    <property type="protein sequence ID" value="KAJ1161407.1"/>
    <property type="molecule type" value="Genomic_DNA"/>
</dbReference>
<dbReference type="AlphaFoldDB" id="A0AAV7SBP2"/>
<keyword evidence="2" id="KW-1185">Reference proteome</keyword>
<proteinExistence type="predicted"/>
<sequence>MPRYLLTNMRKNVGCPDTKRLAWVGSPADGRGGSVARVGTYSGHGLEDRIRAVAALHGILRVSEDEMSTAFETQALIPSPSRFSLAADAALIHFDVRVV</sequence>
<name>A0AAV7SBP2_PLEWA</name>
<organism evidence="1 2">
    <name type="scientific">Pleurodeles waltl</name>
    <name type="common">Iberian ribbed newt</name>
    <dbReference type="NCBI Taxonomy" id="8319"/>
    <lineage>
        <taxon>Eukaryota</taxon>
        <taxon>Metazoa</taxon>
        <taxon>Chordata</taxon>
        <taxon>Craniata</taxon>
        <taxon>Vertebrata</taxon>
        <taxon>Euteleostomi</taxon>
        <taxon>Amphibia</taxon>
        <taxon>Batrachia</taxon>
        <taxon>Caudata</taxon>
        <taxon>Salamandroidea</taxon>
        <taxon>Salamandridae</taxon>
        <taxon>Pleurodelinae</taxon>
        <taxon>Pleurodeles</taxon>
    </lineage>
</organism>